<organism evidence="2 3">
    <name type="scientific">Candidatus Nesterenkonia stercoripullorum</name>
    <dbReference type="NCBI Taxonomy" id="2838701"/>
    <lineage>
        <taxon>Bacteria</taxon>
        <taxon>Bacillati</taxon>
        <taxon>Actinomycetota</taxon>
        <taxon>Actinomycetes</taxon>
        <taxon>Micrococcales</taxon>
        <taxon>Micrococcaceae</taxon>
        <taxon>Nesterenkonia</taxon>
    </lineage>
</organism>
<protein>
    <submittedName>
        <fullName evidence="2">Uncharacterized protein</fullName>
    </submittedName>
</protein>
<dbReference type="Proteomes" id="UP000824151">
    <property type="component" value="Unassembled WGS sequence"/>
</dbReference>
<dbReference type="AlphaFoldDB" id="A0A9D1UUY9"/>
<accession>A0A9D1UUY9</accession>
<feature type="transmembrane region" description="Helical" evidence="1">
    <location>
        <begin position="28"/>
        <end position="46"/>
    </location>
</feature>
<evidence type="ECO:0000313" key="2">
    <source>
        <dbReference type="EMBL" id="HIX00858.1"/>
    </source>
</evidence>
<dbReference type="EMBL" id="DXGD01000446">
    <property type="protein sequence ID" value="HIX00858.1"/>
    <property type="molecule type" value="Genomic_DNA"/>
</dbReference>
<keyword evidence="1" id="KW-0812">Transmembrane</keyword>
<keyword evidence="1" id="KW-1133">Transmembrane helix</keyword>
<name>A0A9D1UUY9_9MICC</name>
<reference evidence="2" key="2">
    <citation type="submission" date="2021-04" db="EMBL/GenBank/DDBJ databases">
        <authorList>
            <person name="Gilroy R."/>
        </authorList>
    </citation>
    <scope>NUCLEOTIDE SEQUENCE</scope>
    <source>
        <strain evidence="2">ChiHejej3B27-3195</strain>
    </source>
</reference>
<sequence length="53" mass="5435">MNVGILLGLVLVITGTLAIIFFDAGVLIALGSLIVIGGAWLVHLGFRGSQSAR</sequence>
<reference evidence="2" key="1">
    <citation type="journal article" date="2021" name="PeerJ">
        <title>Extensive microbial diversity within the chicken gut microbiome revealed by metagenomics and culture.</title>
        <authorList>
            <person name="Gilroy R."/>
            <person name="Ravi A."/>
            <person name="Getino M."/>
            <person name="Pursley I."/>
            <person name="Horton D.L."/>
            <person name="Alikhan N.F."/>
            <person name="Baker D."/>
            <person name="Gharbi K."/>
            <person name="Hall N."/>
            <person name="Watson M."/>
            <person name="Adriaenssens E.M."/>
            <person name="Foster-Nyarko E."/>
            <person name="Jarju S."/>
            <person name="Secka A."/>
            <person name="Antonio M."/>
            <person name="Oren A."/>
            <person name="Chaudhuri R.R."/>
            <person name="La Ragione R."/>
            <person name="Hildebrand F."/>
            <person name="Pallen M.J."/>
        </authorList>
    </citation>
    <scope>NUCLEOTIDE SEQUENCE</scope>
    <source>
        <strain evidence="2">ChiHejej3B27-3195</strain>
    </source>
</reference>
<proteinExistence type="predicted"/>
<gene>
    <name evidence="2" type="ORF">H9871_12040</name>
</gene>
<evidence type="ECO:0000313" key="3">
    <source>
        <dbReference type="Proteomes" id="UP000824151"/>
    </source>
</evidence>
<evidence type="ECO:0000256" key="1">
    <source>
        <dbReference type="SAM" id="Phobius"/>
    </source>
</evidence>
<comment type="caution">
    <text evidence="2">The sequence shown here is derived from an EMBL/GenBank/DDBJ whole genome shotgun (WGS) entry which is preliminary data.</text>
</comment>
<keyword evidence="1" id="KW-0472">Membrane</keyword>